<dbReference type="GeneID" id="98401735"/>
<dbReference type="EMBL" id="CP062803">
    <property type="protein sequence ID" value="QOT75068.1"/>
    <property type="molecule type" value="Genomic_DNA"/>
</dbReference>
<dbReference type="Proteomes" id="UP000397656">
    <property type="component" value="Chromosome 1"/>
</dbReference>
<organism evidence="1 2">
    <name type="scientific">Cupriavidus basilensis</name>
    <dbReference type="NCBI Taxonomy" id="68895"/>
    <lineage>
        <taxon>Bacteria</taxon>
        <taxon>Pseudomonadati</taxon>
        <taxon>Pseudomonadota</taxon>
        <taxon>Betaproteobacteria</taxon>
        <taxon>Burkholderiales</taxon>
        <taxon>Burkholderiaceae</taxon>
        <taxon>Cupriavidus</taxon>
    </lineage>
</organism>
<reference evidence="1 2" key="1">
    <citation type="submission" date="2020-10" db="EMBL/GenBank/DDBJ databases">
        <title>Complete genome sequence of Cupriavidus basilensis CCUG 49340T.</title>
        <authorList>
            <person name="Salva-Serra F."/>
            <person name="Donoso R.A."/>
            <person name="Cho K.H."/>
            <person name="Yoo J.A."/>
            <person name="Lee K."/>
            <person name="Yoon S.-H."/>
            <person name="Perez-Pantoja D."/>
            <person name="Moore E.R.B."/>
        </authorList>
    </citation>
    <scope>NUCLEOTIDE SEQUENCE [LARGE SCALE GENOMIC DNA]</scope>
    <source>
        <strain evidence="2">CCUG 49340</strain>
    </source>
</reference>
<gene>
    <name evidence="1" type="ORF">F7R26_012525</name>
</gene>
<dbReference type="RefSeq" id="WP_150983271.1">
    <property type="nucleotide sequence ID" value="NZ_CP062803.1"/>
</dbReference>
<evidence type="ECO:0000313" key="2">
    <source>
        <dbReference type="Proteomes" id="UP000397656"/>
    </source>
</evidence>
<proteinExistence type="predicted"/>
<evidence type="ECO:0000313" key="1">
    <source>
        <dbReference type="EMBL" id="QOT75068.1"/>
    </source>
</evidence>
<name>A0A643G4L5_9BURK</name>
<protein>
    <submittedName>
        <fullName evidence="1">Uncharacterized protein</fullName>
    </submittedName>
</protein>
<dbReference type="AlphaFoldDB" id="A0A643G4L5"/>
<sequence>MINISVRFDVKALQRSLDNFARKQVPFATAQALNVVAKQVQAAERANMAKVLDKPTPFTLNSVGVKLATKSSLTATVYVKDIAAAYLEPYEKGGSNKLNARALIKPVGQKVNQYGNLPRTTVKRLAAKKNVFVGKVKTKAGEVDGVWQRTKAVRGKSAGLKLLVKFQDAHQVHQRLGYVDLARKVVASSFRRELGATLARALANARK</sequence>
<accession>A0A643G4L5</accession>